<evidence type="ECO:0000313" key="1">
    <source>
        <dbReference type="EMBL" id="WGK70094.1"/>
    </source>
</evidence>
<protein>
    <submittedName>
        <fullName evidence="1">Uncharacterized protein</fullName>
    </submittedName>
</protein>
<dbReference type="EMBL" id="CP123443">
    <property type="protein sequence ID" value="WGK70094.1"/>
    <property type="molecule type" value="Genomic_DNA"/>
</dbReference>
<sequence length="51" mass="5911">MPIGINRIKSMKGDFGALRSVYNIEGYAEVFKELWQGKYRYVVLNKQGVSR</sequence>
<accession>A0ABY8MJ98</accession>
<dbReference type="RefSeq" id="WP_326928300.1">
    <property type="nucleotide sequence ID" value="NZ_CP123443.1"/>
</dbReference>
<reference evidence="1 2" key="1">
    <citation type="submission" date="2023-04" db="EMBL/GenBank/DDBJ databases">
        <title>Spirochaete genome identified in red abalone sample constitutes a novel genus.</title>
        <authorList>
            <person name="Sharma S.P."/>
            <person name="Purcell C.M."/>
            <person name="Hyde J.R."/>
            <person name="Severin A.J."/>
        </authorList>
    </citation>
    <scope>NUCLEOTIDE SEQUENCE [LARGE SCALE GENOMIC DNA]</scope>
    <source>
        <strain evidence="1 2">SP-2023</strain>
    </source>
</reference>
<gene>
    <name evidence="1" type="ORF">P0082_04330</name>
</gene>
<dbReference type="Proteomes" id="UP001228690">
    <property type="component" value="Chromosome"/>
</dbReference>
<organism evidence="1 2">
    <name type="scientific">Candidatus Haliotispira prima</name>
    <dbReference type="NCBI Taxonomy" id="3034016"/>
    <lineage>
        <taxon>Bacteria</taxon>
        <taxon>Pseudomonadati</taxon>
        <taxon>Spirochaetota</taxon>
        <taxon>Spirochaetia</taxon>
        <taxon>Spirochaetales</taxon>
        <taxon>Spirochaetaceae</taxon>
        <taxon>Candidatus Haliotispira</taxon>
    </lineage>
</organism>
<evidence type="ECO:0000313" key="2">
    <source>
        <dbReference type="Proteomes" id="UP001228690"/>
    </source>
</evidence>
<name>A0ABY8MJ98_9SPIO</name>
<keyword evidence="2" id="KW-1185">Reference proteome</keyword>
<proteinExistence type="predicted"/>